<dbReference type="OrthoDB" id="202840at2759"/>
<dbReference type="Gene3D" id="3.40.30.10">
    <property type="entry name" value="Glutaredoxin"/>
    <property type="match status" value="1"/>
</dbReference>
<comment type="caution">
    <text evidence="3">The sequence shown here is derived from an EMBL/GenBank/DDBJ whole genome shotgun (WGS) entry which is preliminary data.</text>
</comment>
<dbReference type="STRING" id="133383.A0A1R0GUK5"/>
<dbReference type="Proteomes" id="UP000187455">
    <property type="component" value="Unassembled WGS sequence"/>
</dbReference>
<dbReference type="PROSITE" id="PS50404">
    <property type="entry name" value="GST_NTER"/>
    <property type="match status" value="1"/>
</dbReference>
<dbReference type="PANTHER" id="PTHR43968:SF6">
    <property type="entry name" value="GLUTATHIONE S-TRANSFERASE OMEGA"/>
    <property type="match status" value="1"/>
</dbReference>
<dbReference type="InterPro" id="IPR010987">
    <property type="entry name" value="Glutathione-S-Trfase_C-like"/>
</dbReference>
<organism evidence="3 4">
    <name type="scientific">Smittium mucronatum</name>
    <dbReference type="NCBI Taxonomy" id="133383"/>
    <lineage>
        <taxon>Eukaryota</taxon>
        <taxon>Fungi</taxon>
        <taxon>Fungi incertae sedis</taxon>
        <taxon>Zoopagomycota</taxon>
        <taxon>Kickxellomycotina</taxon>
        <taxon>Harpellomycetes</taxon>
        <taxon>Harpellales</taxon>
        <taxon>Legeriomycetaceae</taxon>
        <taxon>Smittium</taxon>
    </lineage>
</organism>
<dbReference type="SFLD" id="SFLDG00358">
    <property type="entry name" value="Main_(cytGST)"/>
    <property type="match status" value="1"/>
</dbReference>
<dbReference type="SFLD" id="SFLDS00019">
    <property type="entry name" value="Glutathione_Transferase_(cytos"/>
    <property type="match status" value="1"/>
</dbReference>
<dbReference type="PROSITE" id="PS50405">
    <property type="entry name" value="GST_CTER"/>
    <property type="match status" value="1"/>
</dbReference>
<protein>
    <submittedName>
        <fullName evidence="3">Glutathione S-transferase omega-1</fullName>
    </submittedName>
</protein>
<dbReference type="SUPFAM" id="SSF47616">
    <property type="entry name" value="GST C-terminal domain-like"/>
    <property type="match status" value="1"/>
</dbReference>
<dbReference type="AlphaFoldDB" id="A0A1R0GUK5"/>
<dbReference type="InterPro" id="IPR050983">
    <property type="entry name" value="GST_Omega/HSP26"/>
</dbReference>
<dbReference type="InterPro" id="IPR036282">
    <property type="entry name" value="Glutathione-S-Trfase_C_sf"/>
</dbReference>
<dbReference type="Gene3D" id="1.20.1050.10">
    <property type="match status" value="1"/>
</dbReference>
<evidence type="ECO:0000313" key="3">
    <source>
        <dbReference type="EMBL" id="OLY80565.1"/>
    </source>
</evidence>
<feature type="domain" description="GST C-terminal" evidence="2">
    <location>
        <begin position="117"/>
        <end position="249"/>
    </location>
</feature>
<dbReference type="InterPro" id="IPR036249">
    <property type="entry name" value="Thioredoxin-like_sf"/>
</dbReference>
<dbReference type="InterPro" id="IPR004045">
    <property type="entry name" value="Glutathione_S-Trfase_N"/>
</dbReference>
<dbReference type="Pfam" id="PF13417">
    <property type="entry name" value="GST_N_3"/>
    <property type="match status" value="1"/>
</dbReference>
<dbReference type="GO" id="GO:0005737">
    <property type="term" value="C:cytoplasm"/>
    <property type="evidence" value="ECO:0007669"/>
    <property type="project" value="TreeGrafter"/>
</dbReference>
<name>A0A1R0GUK5_9FUNG</name>
<dbReference type="GO" id="GO:0016740">
    <property type="term" value="F:transferase activity"/>
    <property type="evidence" value="ECO:0007669"/>
    <property type="project" value="UniProtKB-KW"/>
</dbReference>
<dbReference type="SUPFAM" id="SSF52833">
    <property type="entry name" value="Thioredoxin-like"/>
    <property type="match status" value="1"/>
</dbReference>
<sequence>MGVLFRRLNFSSTVFSREIRKQRTFKMYPFSEKEISLYFSRTCPFSLRVVLALTEANVPYEPFELDTAKKPEWFSQVNSDLKVPVMRLPSGQTMVESFLLVEYIAEKYPQSRLMPDSPFDKYKVRLFVEYFGSNMISLPRRLMTVSNDESAKAELYTEIIQKLRALNEKLLENSDIGPYFFGQHFTAADIASIPSIGHLDMALDFNNLDIKSVPGLERFNVWKSAIMARPSYSSSAASRSDLVEAYRKYIK</sequence>
<reference evidence="3 4" key="1">
    <citation type="journal article" date="2016" name="Mol. Biol. Evol.">
        <title>Genome-Wide Survey of Gut Fungi (Harpellales) Reveals the First Horizontally Transferred Ubiquitin Gene from a Mosquito Host.</title>
        <authorList>
            <person name="Wang Y."/>
            <person name="White M.M."/>
            <person name="Kvist S."/>
            <person name="Moncalvo J.M."/>
        </authorList>
    </citation>
    <scope>NUCLEOTIDE SEQUENCE [LARGE SCALE GENOMIC DNA]</scope>
    <source>
        <strain evidence="3 4">ALG-7-W6</strain>
    </source>
</reference>
<gene>
    <name evidence="3" type="ORF">AYI68_g5338</name>
</gene>
<proteinExistence type="predicted"/>
<dbReference type="InterPro" id="IPR040079">
    <property type="entry name" value="Glutathione_S-Trfase"/>
</dbReference>
<evidence type="ECO:0000313" key="4">
    <source>
        <dbReference type="Proteomes" id="UP000187455"/>
    </source>
</evidence>
<evidence type="ECO:0000259" key="1">
    <source>
        <dbReference type="PROSITE" id="PS50404"/>
    </source>
</evidence>
<keyword evidence="4" id="KW-1185">Reference proteome</keyword>
<keyword evidence="3" id="KW-0808">Transferase</keyword>
<dbReference type="PANTHER" id="PTHR43968">
    <property type="match status" value="1"/>
</dbReference>
<dbReference type="PROSITE" id="PS51354">
    <property type="entry name" value="GLUTAREDOXIN_2"/>
    <property type="match status" value="1"/>
</dbReference>
<feature type="domain" description="GST N-terminal" evidence="1">
    <location>
        <begin position="33"/>
        <end position="112"/>
    </location>
</feature>
<accession>A0A1R0GUK5</accession>
<dbReference type="EMBL" id="LSSL01003365">
    <property type="protein sequence ID" value="OLY80565.1"/>
    <property type="molecule type" value="Genomic_DNA"/>
</dbReference>
<evidence type="ECO:0000259" key="2">
    <source>
        <dbReference type="PROSITE" id="PS50405"/>
    </source>
</evidence>